<sequence>MIDTVMALWNQEKQRGGLKERFFYAVLGGCLCVGPMICYTFWQMFFPLRSVEPIQVITMTQQKSKLQIVPRNESEMRRSLTLLPVQPRAVATTPAEVVVPPPAQVVFPVATPEPIATLPVEQERPPIALPTPTPGPSHVTPERKPPAPDPGKKKKEPEPGPIIRVPDIPSVPDPLFIADPTVPPIPTIVVPER</sequence>
<evidence type="ECO:0000256" key="1">
    <source>
        <dbReference type="SAM" id="MobiDB-lite"/>
    </source>
</evidence>
<name>A0A326UFG4_THEHA</name>
<evidence type="ECO:0000256" key="2">
    <source>
        <dbReference type="SAM" id="Phobius"/>
    </source>
</evidence>
<keyword evidence="2" id="KW-1133">Transmembrane helix</keyword>
<keyword evidence="4" id="KW-1185">Reference proteome</keyword>
<evidence type="ECO:0000313" key="3">
    <source>
        <dbReference type="EMBL" id="PZW36754.1"/>
    </source>
</evidence>
<accession>A0A326UFG4</accession>
<gene>
    <name evidence="3" type="ORF">EI42_00937</name>
</gene>
<dbReference type="AlphaFoldDB" id="A0A326UFG4"/>
<organism evidence="3 4">
    <name type="scientific">Thermosporothrix hazakensis</name>
    <dbReference type="NCBI Taxonomy" id="644383"/>
    <lineage>
        <taxon>Bacteria</taxon>
        <taxon>Bacillati</taxon>
        <taxon>Chloroflexota</taxon>
        <taxon>Ktedonobacteria</taxon>
        <taxon>Ktedonobacterales</taxon>
        <taxon>Thermosporotrichaceae</taxon>
        <taxon>Thermosporothrix</taxon>
    </lineage>
</organism>
<feature type="transmembrane region" description="Helical" evidence="2">
    <location>
        <begin position="21"/>
        <end position="42"/>
    </location>
</feature>
<keyword evidence="2" id="KW-0812">Transmembrane</keyword>
<reference evidence="3 4" key="1">
    <citation type="submission" date="2018-06" db="EMBL/GenBank/DDBJ databases">
        <title>Genomic Encyclopedia of Archaeal and Bacterial Type Strains, Phase II (KMG-II): from individual species to whole genera.</title>
        <authorList>
            <person name="Goeker M."/>
        </authorList>
    </citation>
    <scope>NUCLEOTIDE SEQUENCE [LARGE SCALE GENOMIC DNA]</scope>
    <source>
        <strain evidence="3 4">ATCC BAA-1881</strain>
    </source>
</reference>
<feature type="region of interest" description="Disordered" evidence="1">
    <location>
        <begin position="119"/>
        <end position="183"/>
    </location>
</feature>
<protein>
    <submittedName>
        <fullName evidence="3">Uncharacterized protein</fullName>
    </submittedName>
</protein>
<keyword evidence="2" id="KW-0472">Membrane</keyword>
<proteinExistence type="predicted"/>
<comment type="caution">
    <text evidence="3">The sequence shown here is derived from an EMBL/GenBank/DDBJ whole genome shotgun (WGS) entry which is preliminary data.</text>
</comment>
<dbReference type="RefSeq" id="WP_137686115.1">
    <property type="nucleotide sequence ID" value="NZ_BIFX01000001.1"/>
</dbReference>
<dbReference type="EMBL" id="QKUF01000001">
    <property type="protein sequence ID" value="PZW36754.1"/>
    <property type="molecule type" value="Genomic_DNA"/>
</dbReference>
<dbReference type="Proteomes" id="UP000248806">
    <property type="component" value="Unassembled WGS sequence"/>
</dbReference>
<evidence type="ECO:0000313" key="4">
    <source>
        <dbReference type="Proteomes" id="UP000248806"/>
    </source>
</evidence>